<dbReference type="InParanoid" id="A0A409W0Y2"/>
<keyword evidence="5" id="KW-0472">Membrane</keyword>
<comment type="subcellular location">
    <subcellularLocation>
        <location evidence="1">Membrane</location>
    </subcellularLocation>
</comment>
<proteinExistence type="inferred from homology"/>
<evidence type="ECO:0000256" key="2">
    <source>
        <dbReference type="ARBA" id="ARBA00009160"/>
    </source>
</evidence>
<evidence type="ECO:0000313" key="6">
    <source>
        <dbReference type="EMBL" id="PPQ72155.1"/>
    </source>
</evidence>
<evidence type="ECO:0000256" key="4">
    <source>
        <dbReference type="ARBA" id="ARBA00022989"/>
    </source>
</evidence>
<protein>
    <recommendedName>
        <fullName evidence="8">FUN14 domain-containing protein</fullName>
    </recommendedName>
</protein>
<dbReference type="STRING" id="231916.A0A409W0Y2"/>
<sequence>MAFFLPHLATRRVFGSVFASQQNGATRHLSSRLASRPFLNYGHGPSSNFSSVVKHTLESGSGNGGRISFAAKGATLVAGIGLGLASLQRAPIQCDGKCFGVFAVDQCPNIVFSAPPSNAGDPIYPRNRPPPPTSSVSVYELGFGTVAGVCAGVFVKKGAKAVAWFLGGVFFLLQYLRSASLVQVHWGRMATRFEDMFYTKDASGTSKPPTVVSLWNWLIDFLTADFQPRASFIAGFALGLRIG</sequence>
<evidence type="ECO:0000256" key="1">
    <source>
        <dbReference type="ARBA" id="ARBA00004370"/>
    </source>
</evidence>
<dbReference type="PANTHER" id="PTHR21346:SF10">
    <property type="entry name" value="TRANSMEMBRANE PROTEIN"/>
    <property type="match status" value="1"/>
</dbReference>
<comment type="similarity">
    <text evidence="2">Belongs to the FUN14 family.</text>
</comment>
<evidence type="ECO:0008006" key="8">
    <source>
        <dbReference type="Google" id="ProtNLM"/>
    </source>
</evidence>
<dbReference type="Proteomes" id="UP000284706">
    <property type="component" value="Unassembled WGS sequence"/>
</dbReference>
<dbReference type="EMBL" id="NHYE01005471">
    <property type="protein sequence ID" value="PPQ72155.1"/>
    <property type="molecule type" value="Genomic_DNA"/>
</dbReference>
<dbReference type="InterPro" id="IPR007014">
    <property type="entry name" value="FUN14"/>
</dbReference>
<keyword evidence="4" id="KW-1133">Transmembrane helix</keyword>
<dbReference type="OrthoDB" id="163794at2759"/>
<dbReference type="PANTHER" id="PTHR21346">
    <property type="entry name" value="FUN14 DOMAIN CONTAINING"/>
    <property type="match status" value="1"/>
</dbReference>
<organism evidence="6 7">
    <name type="scientific">Gymnopilus dilepis</name>
    <dbReference type="NCBI Taxonomy" id="231916"/>
    <lineage>
        <taxon>Eukaryota</taxon>
        <taxon>Fungi</taxon>
        <taxon>Dikarya</taxon>
        <taxon>Basidiomycota</taxon>
        <taxon>Agaricomycotina</taxon>
        <taxon>Agaricomycetes</taxon>
        <taxon>Agaricomycetidae</taxon>
        <taxon>Agaricales</taxon>
        <taxon>Agaricineae</taxon>
        <taxon>Hymenogastraceae</taxon>
        <taxon>Gymnopilus</taxon>
    </lineage>
</organism>
<dbReference type="GO" id="GO:0016020">
    <property type="term" value="C:membrane"/>
    <property type="evidence" value="ECO:0007669"/>
    <property type="project" value="UniProtKB-SubCell"/>
</dbReference>
<evidence type="ECO:0000256" key="3">
    <source>
        <dbReference type="ARBA" id="ARBA00022692"/>
    </source>
</evidence>
<evidence type="ECO:0000313" key="7">
    <source>
        <dbReference type="Proteomes" id="UP000284706"/>
    </source>
</evidence>
<evidence type="ECO:0000256" key="5">
    <source>
        <dbReference type="ARBA" id="ARBA00023136"/>
    </source>
</evidence>
<keyword evidence="3" id="KW-0812">Transmembrane</keyword>
<dbReference type="Pfam" id="PF04930">
    <property type="entry name" value="FUN14"/>
    <property type="match status" value="1"/>
</dbReference>
<name>A0A409W0Y2_9AGAR</name>
<accession>A0A409W0Y2</accession>
<keyword evidence="7" id="KW-1185">Reference proteome</keyword>
<comment type="caution">
    <text evidence="6">The sequence shown here is derived from an EMBL/GenBank/DDBJ whole genome shotgun (WGS) entry which is preliminary data.</text>
</comment>
<dbReference type="AlphaFoldDB" id="A0A409W0Y2"/>
<gene>
    <name evidence="6" type="ORF">CVT26_006911</name>
</gene>
<reference evidence="6 7" key="1">
    <citation type="journal article" date="2018" name="Evol. Lett.">
        <title>Horizontal gene cluster transfer increased hallucinogenic mushroom diversity.</title>
        <authorList>
            <person name="Reynolds H.T."/>
            <person name="Vijayakumar V."/>
            <person name="Gluck-Thaler E."/>
            <person name="Korotkin H.B."/>
            <person name="Matheny P.B."/>
            <person name="Slot J.C."/>
        </authorList>
    </citation>
    <scope>NUCLEOTIDE SEQUENCE [LARGE SCALE GENOMIC DNA]</scope>
    <source>
        <strain evidence="6 7">SRW20</strain>
    </source>
</reference>